<reference evidence="2 3" key="1">
    <citation type="submission" date="2021-04" db="EMBL/GenBank/DDBJ databases">
        <authorList>
            <person name="Ivanova A."/>
        </authorList>
    </citation>
    <scope>NUCLEOTIDE SEQUENCE [LARGE SCALE GENOMIC DNA]</scope>
    <source>
        <strain evidence="2 3">G18</strain>
    </source>
</reference>
<name>A0ABS5BM00_9BACT</name>
<proteinExistence type="predicted"/>
<feature type="compositionally biased region" description="Low complexity" evidence="1">
    <location>
        <begin position="64"/>
        <end position="76"/>
    </location>
</feature>
<dbReference type="EMBL" id="JAGKQQ010000001">
    <property type="protein sequence ID" value="MBP3954744.1"/>
    <property type="molecule type" value="Genomic_DNA"/>
</dbReference>
<comment type="caution">
    <text evidence="2">The sequence shown here is derived from an EMBL/GenBank/DDBJ whole genome shotgun (WGS) entry which is preliminary data.</text>
</comment>
<organism evidence="2 3">
    <name type="scientific">Gemmata palustris</name>
    <dbReference type="NCBI Taxonomy" id="2822762"/>
    <lineage>
        <taxon>Bacteria</taxon>
        <taxon>Pseudomonadati</taxon>
        <taxon>Planctomycetota</taxon>
        <taxon>Planctomycetia</taxon>
        <taxon>Gemmatales</taxon>
        <taxon>Gemmataceae</taxon>
        <taxon>Gemmata</taxon>
    </lineage>
</organism>
<accession>A0ABS5BM00</accession>
<dbReference type="RefSeq" id="WP_210652861.1">
    <property type="nucleotide sequence ID" value="NZ_JAGKQQ010000001.1"/>
</dbReference>
<protein>
    <recommendedName>
        <fullName evidence="4">Tc1-like transposase DDE domain-containing protein</fullName>
    </recommendedName>
</protein>
<feature type="region of interest" description="Disordered" evidence="1">
    <location>
        <begin position="64"/>
        <end position="105"/>
    </location>
</feature>
<evidence type="ECO:0000313" key="3">
    <source>
        <dbReference type="Proteomes" id="UP000676565"/>
    </source>
</evidence>
<keyword evidence="3" id="KW-1185">Reference proteome</keyword>
<evidence type="ECO:0008006" key="4">
    <source>
        <dbReference type="Google" id="ProtNLM"/>
    </source>
</evidence>
<sequence length="105" mass="11530">MILPRVKTEHMAEAREAFATRADPGRTKIVVRVVDNAGWHRAKRLAVPGDVRLHVLPPARRNCNRSSRSGCGFGRRWPTTRSLTSPTCDGASSADASDGRPTQRP</sequence>
<gene>
    <name evidence="2" type="ORF">J8F10_05525</name>
</gene>
<evidence type="ECO:0000256" key="1">
    <source>
        <dbReference type="SAM" id="MobiDB-lite"/>
    </source>
</evidence>
<evidence type="ECO:0000313" key="2">
    <source>
        <dbReference type="EMBL" id="MBP3954744.1"/>
    </source>
</evidence>
<dbReference type="Proteomes" id="UP000676565">
    <property type="component" value="Unassembled WGS sequence"/>
</dbReference>